<evidence type="ECO:0000313" key="2">
    <source>
        <dbReference type="EMBL" id="KAJ8384078.1"/>
    </source>
</evidence>
<feature type="region of interest" description="Disordered" evidence="1">
    <location>
        <begin position="22"/>
        <end position="68"/>
    </location>
</feature>
<proteinExistence type="predicted"/>
<dbReference type="Proteomes" id="UP001221898">
    <property type="component" value="Unassembled WGS sequence"/>
</dbReference>
<protein>
    <submittedName>
        <fullName evidence="2">Uncharacterized protein</fullName>
    </submittedName>
</protein>
<organism evidence="2 3">
    <name type="scientific">Aldrovandia affinis</name>
    <dbReference type="NCBI Taxonomy" id="143900"/>
    <lineage>
        <taxon>Eukaryota</taxon>
        <taxon>Metazoa</taxon>
        <taxon>Chordata</taxon>
        <taxon>Craniata</taxon>
        <taxon>Vertebrata</taxon>
        <taxon>Euteleostomi</taxon>
        <taxon>Actinopterygii</taxon>
        <taxon>Neopterygii</taxon>
        <taxon>Teleostei</taxon>
        <taxon>Notacanthiformes</taxon>
        <taxon>Halosauridae</taxon>
        <taxon>Aldrovandia</taxon>
    </lineage>
</organism>
<evidence type="ECO:0000256" key="1">
    <source>
        <dbReference type="SAM" id="MobiDB-lite"/>
    </source>
</evidence>
<comment type="caution">
    <text evidence="2">The sequence shown here is derived from an EMBL/GenBank/DDBJ whole genome shotgun (WGS) entry which is preliminary data.</text>
</comment>
<dbReference type="AlphaFoldDB" id="A0AAD7RH44"/>
<sequence>MQDASLRRCRFSEDLIDSRHGGLYAPRCDEHQTESLSGGAPRGWGAQGPAPLPIKPEGLGRGHIERPGDFSTQDILESKVTLPLSLVFSFHTPNPPRFQQASRSTHFRSEM</sequence>
<accession>A0AAD7RH44</accession>
<evidence type="ECO:0000313" key="3">
    <source>
        <dbReference type="Proteomes" id="UP001221898"/>
    </source>
</evidence>
<keyword evidence="3" id="KW-1185">Reference proteome</keyword>
<name>A0AAD7RH44_9TELE</name>
<feature type="compositionally biased region" description="Basic and acidic residues" evidence="1">
    <location>
        <begin position="58"/>
        <end position="68"/>
    </location>
</feature>
<dbReference type="EMBL" id="JAINUG010000279">
    <property type="protein sequence ID" value="KAJ8384078.1"/>
    <property type="molecule type" value="Genomic_DNA"/>
</dbReference>
<gene>
    <name evidence="2" type="ORF">AAFF_G00208690</name>
</gene>
<reference evidence="2" key="1">
    <citation type="journal article" date="2023" name="Science">
        <title>Genome structures resolve the early diversification of teleost fishes.</title>
        <authorList>
            <person name="Parey E."/>
            <person name="Louis A."/>
            <person name="Montfort J."/>
            <person name="Bouchez O."/>
            <person name="Roques C."/>
            <person name="Iampietro C."/>
            <person name="Lluch J."/>
            <person name="Castinel A."/>
            <person name="Donnadieu C."/>
            <person name="Desvignes T."/>
            <person name="Floi Bucao C."/>
            <person name="Jouanno E."/>
            <person name="Wen M."/>
            <person name="Mejri S."/>
            <person name="Dirks R."/>
            <person name="Jansen H."/>
            <person name="Henkel C."/>
            <person name="Chen W.J."/>
            <person name="Zahm M."/>
            <person name="Cabau C."/>
            <person name="Klopp C."/>
            <person name="Thompson A.W."/>
            <person name="Robinson-Rechavi M."/>
            <person name="Braasch I."/>
            <person name="Lecointre G."/>
            <person name="Bobe J."/>
            <person name="Postlethwait J.H."/>
            <person name="Berthelot C."/>
            <person name="Roest Crollius H."/>
            <person name="Guiguen Y."/>
        </authorList>
    </citation>
    <scope>NUCLEOTIDE SEQUENCE</scope>
    <source>
        <strain evidence="2">NC1722</strain>
    </source>
</reference>